<dbReference type="EMBL" id="SDWS01000008">
    <property type="protein sequence ID" value="RYB89207.1"/>
    <property type="molecule type" value="Genomic_DNA"/>
</dbReference>
<keyword evidence="3" id="KW-1185">Reference proteome</keyword>
<keyword evidence="1" id="KW-1133">Transmembrane helix</keyword>
<dbReference type="Proteomes" id="UP000291838">
    <property type="component" value="Unassembled WGS sequence"/>
</dbReference>
<dbReference type="OrthoDB" id="5179615at2"/>
<comment type="caution">
    <text evidence="2">The sequence shown here is derived from an EMBL/GenBank/DDBJ whole genome shotgun (WGS) entry which is preliminary data.</text>
</comment>
<evidence type="ECO:0000313" key="3">
    <source>
        <dbReference type="Proteomes" id="UP000291838"/>
    </source>
</evidence>
<dbReference type="Pfam" id="PF09997">
    <property type="entry name" value="DUF2238"/>
    <property type="match status" value="1"/>
</dbReference>
<evidence type="ECO:0008006" key="4">
    <source>
        <dbReference type="Google" id="ProtNLM"/>
    </source>
</evidence>
<feature type="transmembrane region" description="Helical" evidence="1">
    <location>
        <begin position="139"/>
        <end position="160"/>
    </location>
</feature>
<keyword evidence="1" id="KW-0812">Transmembrane</keyword>
<protein>
    <recommendedName>
        <fullName evidence="4">VanZ family protein</fullName>
    </recommendedName>
</protein>
<proteinExistence type="predicted"/>
<feature type="transmembrane region" description="Helical" evidence="1">
    <location>
        <begin position="108"/>
        <end position="127"/>
    </location>
</feature>
<feature type="transmembrane region" description="Helical" evidence="1">
    <location>
        <begin position="172"/>
        <end position="190"/>
    </location>
</feature>
<dbReference type="InterPro" id="IPR014509">
    <property type="entry name" value="YjdF-like"/>
</dbReference>
<organism evidence="2 3">
    <name type="scientific">Nocardioides glacieisoli</name>
    <dbReference type="NCBI Taxonomy" id="1168730"/>
    <lineage>
        <taxon>Bacteria</taxon>
        <taxon>Bacillati</taxon>
        <taxon>Actinomycetota</taxon>
        <taxon>Actinomycetes</taxon>
        <taxon>Propionibacteriales</taxon>
        <taxon>Nocardioidaceae</taxon>
        <taxon>Nocardioides</taxon>
    </lineage>
</organism>
<evidence type="ECO:0000256" key="1">
    <source>
        <dbReference type="SAM" id="Phobius"/>
    </source>
</evidence>
<name>A0A4Q2RKK8_9ACTN</name>
<evidence type="ECO:0000313" key="2">
    <source>
        <dbReference type="EMBL" id="RYB89207.1"/>
    </source>
</evidence>
<gene>
    <name evidence="2" type="ORF">EUA06_17180</name>
</gene>
<feature type="transmembrane region" description="Helical" evidence="1">
    <location>
        <begin position="20"/>
        <end position="39"/>
    </location>
</feature>
<dbReference type="RefSeq" id="WP_129478046.1">
    <property type="nucleotide sequence ID" value="NZ_SDWS01000008.1"/>
</dbReference>
<keyword evidence="1" id="KW-0472">Membrane</keyword>
<sequence>MSEAVIEHPLTPTLAKSANVLAKGALVLLLVFAVAYPDQANLRDKAAGMRAIGYPLVSFTIPVLWWTLWRDRMSFPWLPDLLITITCFSDILGNRLDLYDTVVWFDDWMHLVNTGLLAAAFILLTLPSSVGLGRVLERGLAFGATAAIAWELAEYFAFLSRSTEREFAYADTLGDLSLGTAGAVLAALVIHRAWRRGHLREPAPLAAP</sequence>
<accession>A0A4Q2RKK8</accession>
<dbReference type="AlphaFoldDB" id="A0A4Q2RKK8"/>
<reference evidence="2 3" key="1">
    <citation type="submission" date="2019-01" db="EMBL/GenBank/DDBJ databases">
        <title>Novel species of Nocardioides.</title>
        <authorList>
            <person name="Liu Q."/>
            <person name="Xin Y.-H."/>
        </authorList>
    </citation>
    <scope>NUCLEOTIDE SEQUENCE [LARGE SCALE GENOMIC DNA]</scope>
    <source>
        <strain evidence="2 3">HLT3-15</strain>
    </source>
</reference>
<feature type="transmembrane region" description="Helical" evidence="1">
    <location>
        <begin position="51"/>
        <end position="69"/>
    </location>
</feature>